<proteinExistence type="inferred from homology"/>
<dbReference type="InterPro" id="IPR011008">
    <property type="entry name" value="Dimeric_a/b-barrel"/>
</dbReference>
<name>A0A7W7LJG6_9ACTN</name>
<keyword evidence="4" id="KW-1185">Reference proteome</keyword>
<comment type="similarity">
    <text evidence="1">Belongs to the YciI family.</text>
</comment>
<dbReference type="EMBL" id="JACHJH010000001">
    <property type="protein sequence ID" value="MBB4891385.1"/>
    <property type="molecule type" value="Genomic_DNA"/>
</dbReference>
<evidence type="ECO:0000313" key="4">
    <source>
        <dbReference type="Proteomes" id="UP000556084"/>
    </source>
</evidence>
<dbReference type="Proteomes" id="UP000556084">
    <property type="component" value="Unassembled WGS sequence"/>
</dbReference>
<accession>A0A7W7LJG6</accession>
<protein>
    <recommendedName>
        <fullName evidence="2">YCII-related domain-containing protein</fullName>
    </recommendedName>
</protein>
<organism evidence="3 4">
    <name type="scientific">Streptomyces olivoverticillatus</name>
    <dbReference type="NCBI Taxonomy" id="66427"/>
    <lineage>
        <taxon>Bacteria</taxon>
        <taxon>Bacillati</taxon>
        <taxon>Actinomycetota</taxon>
        <taxon>Actinomycetes</taxon>
        <taxon>Kitasatosporales</taxon>
        <taxon>Streptomycetaceae</taxon>
        <taxon>Streptomyces</taxon>
    </lineage>
</organism>
<gene>
    <name evidence="3" type="ORF">FHS39_000385</name>
</gene>
<sequence length="142" mass="15686">MPRFLMFVKATEESEAGVLPTKEMIAEMGKYNDRLVKAGALLAADGLQPSSKGARVAFSGGKPVVTDGPFAETKELIAGYWMIQVKDLDEALEWARRVPFGEGEIEVRQIFEPCDFPADVLSPEDAAREEALRDELRRKAAQ</sequence>
<dbReference type="SUPFAM" id="SSF54909">
    <property type="entry name" value="Dimeric alpha+beta barrel"/>
    <property type="match status" value="1"/>
</dbReference>
<dbReference type="AlphaFoldDB" id="A0A7W7LJG6"/>
<evidence type="ECO:0000313" key="3">
    <source>
        <dbReference type="EMBL" id="MBB4891385.1"/>
    </source>
</evidence>
<evidence type="ECO:0000259" key="2">
    <source>
        <dbReference type="Pfam" id="PF03795"/>
    </source>
</evidence>
<comment type="caution">
    <text evidence="3">The sequence shown here is derived from an EMBL/GenBank/DDBJ whole genome shotgun (WGS) entry which is preliminary data.</text>
</comment>
<dbReference type="PANTHER" id="PTHR35174">
    <property type="entry name" value="BLL7171 PROTEIN-RELATED"/>
    <property type="match status" value="1"/>
</dbReference>
<dbReference type="Pfam" id="PF03795">
    <property type="entry name" value="YCII"/>
    <property type="match status" value="1"/>
</dbReference>
<feature type="domain" description="YCII-related" evidence="2">
    <location>
        <begin position="4"/>
        <end position="112"/>
    </location>
</feature>
<dbReference type="PANTHER" id="PTHR35174:SF4">
    <property type="entry name" value="BLL7163 PROTEIN"/>
    <property type="match status" value="1"/>
</dbReference>
<reference evidence="3 4" key="1">
    <citation type="submission" date="2020-08" db="EMBL/GenBank/DDBJ databases">
        <title>Genomic Encyclopedia of Type Strains, Phase III (KMG-III): the genomes of soil and plant-associated and newly described type strains.</title>
        <authorList>
            <person name="Whitman W."/>
        </authorList>
    </citation>
    <scope>NUCLEOTIDE SEQUENCE [LARGE SCALE GENOMIC DNA]</scope>
    <source>
        <strain evidence="3 4">CECT 3266</strain>
    </source>
</reference>
<dbReference type="InterPro" id="IPR005545">
    <property type="entry name" value="YCII"/>
</dbReference>
<dbReference type="Gene3D" id="3.30.70.1060">
    <property type="entry name" value="Dimeric alpha+beta barrel"/>
    <property type="match status" value="1"/>
</dbReference>
<dbReference type="RefSeq" id="WP_184345990.1">
    <property type="nucleotide sequence ID" value="NZ_JACHJH010000001.1"/>
</dbReference>
<evidence type="ECO:0000256" key="1">
    <source>
        <dbReference type="ARBA" id="ARBA00007689"/>
    </source>
</evidence>